<dbReference type="InterPro" id="IPR036567">
    <property type="entry name" value="RHF-like"/>
</dbReference>
<dbReference type="Proteomes" id="UP000319613">
    <property type="component" value="Unassembled WGS sequence"/>
</dbReference>
<accession>A0A554JBY6</accession>
<dbReference type="InterPro" id="IPR003489">
    <property type="entry name" value="RHF/RaiA"/>
</dbReference>
<gene>
    <name evidence="1" type="ORF">G01um101477_322</name>
</gene>
<dbReference type="Gene3D" id="3.30.160.100">
    <property type="entry name" value="Ribosome hibernation promotion factor-like"/>
    <property type="match status" value="1"/>
</dbReference>
<evidence type="ECO:0008006" key="3">
    <source>
        <dbReference type="Google" id="ProtNLM"/>
    </source>
</evidence>
<evidence type="ECO:0000313" key="1">
    <source>
        <dbReference type="EMBL" id="TSC65829.1"/>
    </source>
</evidence>
<sequence length="111" mass="12768">MSVTIKKTNAKVSPSELDYVNKNLEKLKKFLRPENKIHVELQNTTKHKTGLVARAEVTIMPKPGIYADAFGNDFFEAIDLCLPKIKEQIMKTKDRIVSQRRRLGAQRKDSR</sequence>
<dbReference type="Pfam" id="PF02482">
    <property type="entry name" value="Ribosomal_S30AE"/>
    <property type="match status" value="1"/>
</dbReference>
<dbReference type="EMBL" id="VMFF01000026">
    <property type="protein sequence ID" value="TSC65829.1"/>
    <property type="molecule type" value="Genomic_DNA"/>
</dbReference>
<reference evidence="1 2" key="1">
    <citation type="submission" date="2017-07" db="EMBL/GenBank/DDBJ databases">
        <title>Mechanisms for carbon and nitrogen cycling indicate functional differentiation within the Candidate Phyla Radiation.</title>
        <authorList>
            <person name="Danczak R.E."/>
            <person name="Johnston M.D."/>
            <person name="Kenah C."/>
            <person name="Slattery M."/>
            <person name="Wrighton K.C."/>
            <person name="Wilkins M.J."/>
        </authorList>
    </citation>
    <scope>NUCLEOTIDE SEQUENCE [LARGE SCALE GENOMIC DNA]</scope>
    <source>
        <strain evidence="1">Gr01-1014_77</strain>
    </source>
</reference>
<proteinExistence type="predicted"/>
<comment type="caution">
    <text evidence="1">The sequence shown here is derived from an EMBL/GenBank/DDBJ whole genome shotgun (WGS) entry which is preliminary data.</text>
</comment>
<dbReference type="NCBIfam" id="TIGR00741">
    <property type="entry name" value="yfiA"/>
    <property type="match status" value="1"/>
</dbReference>
<dbReference type="AlphaFoldDB" id="A0A554JBY6"/>
<name>A0A554JBY6_9BACT</name>
<dbReference type="SUPFAM" id="SSF69754">
    <property type="entry name" value="Ribosome binding protein Y (YfiA homologue)"/>
    <property type="match status" value="1"/>
</dbReference>
<protein>
    <recommendedName>
        <fullName evidence="3">Sigma-54 modulation protein</fullName>
    </recommendedName>
</protein>
<organism evidence="1 2">
    <name type="scientific">Candidatus Doudnabacteria bacterium Gr01-1014_77</name>
    <dbReference type="NCBI Taxonomy" id="2017133"/>
    <lineage>
        <taxon>Bacteria</taxon>
        <taxon>Candidatus Doudnaibacteriota</taxon>
    </lineage>
</organism>
<evidence type="ECO:0000313" key="2">
    <source>
        <dbReference type="Proteomes" id="UP000319613"/>
    </source>
</evidence>